<name>A0AAU0MMQ8_9MICO</name>
<gene>
    <name evidence="1" type="ORF">RYJ27_02540</name>
</gene>
<keyword evidence="2" id="KW-1185">Reference proteome</keyword>
<evidence type="ECO:0000313" key="1">
    <source>
        <dbReference type="EMBL" id="WOQ71028.1"/>
    </source>
</evidence>
<protein>
    <submittedName>
        <fullName evidence="1">Uncharacterized protein</fullName>
    </submittedName>
</protein>
<dbReference type="RefSeq" id="WP_330172083.1">
    <property type="nucleotide sequence ID" value="NZ_CP137080.1"/>
</dbReference>
<organism evidence="1 2">
    <name type="scientific">Microbacterium limosum</name>
    <dbReference type="NCBI Taxonomy" id="3079935"/>
    <lineage>
        <taxon>Bacteria</taxon>
        <taxon>Bacillati</taxon>
        <taxon>Actinomycetota</taxon>
        <taxon>Actinomycetes</taxon>
        <taxon>Micrococcales</taxon>
        <taxon>Microbacteriaceae</taxon>
        <taxon>Microbacterium</taxon>
    </lineage>
</organism>
<sequence>MDADSTPAAVEVEEDLVSVDVRVARSLIDPDGSLADDDIVAAADAQGMTAVVDGESVVYTMSKPQRDEMLAEMRSSAQDSIDDMVSDTSNSVTDVEIDNAMTSFRVSVDRQQFSPLESMLVLGFYIQGALYQQFAGASPDDVEVTVDFIDDATGEVLESGSYQEWRKNLEQ</sequence>
<dbReference type="EMBL" id="CP137080">
    <property type="protein sequence ID" value="WOQ71028.1"/>
    <property type="molecule type" value="Genomic_DNA"/>
</dbReference>
<proteinExistence type="predicted"/>
<dbReference type="AlphaFoldDB" id="A0AAU0MMQ8"/>
<dbReference type="KEGG" id="mliy:RYJ27_02540"/>
<accession>A0AAU0MMQ8</accession>
<dbReference type="Proteomes" id="UP001329313">
    <property type="component" value="Chromosome"/>
</dbReference>
<reference evidence="1 2" key="1">
    <citation type="submission" date="2023-10" db="EMBL/GenBank/DDBJ databases">
        <title>Y20.</title>
        <authorList>
            <person name="Zhang G."/>
            <person name="Ding Y."/>
        </authorList>
    </citation>
    <scope>NUCLEOTIDE SEQUENCE [LARGE SCALE GENOMIC DNA]</scope>
    <source>
        <strain evidence="1 2">Y20</strain>
    </source>
</reference>
<evidence type="ECO:0000313" key="2">
    <source>
        <dbReference type="Proteomes" id="UP001329313"/>
    </source>
</evidence>